<evidence type="ECO:0000313" key="3">
    <source>
        <dbReference type="EMBL" id="GGG58575.1"/>
    </source>
</evidence>
<gene>
    <name evidence="3" type="ORF">GCM10010918_09630</name>
</gene>
<dbReference type="Pfam" id="PF13649">
    <property type="entry name" value="Methyltransf_25"/>
    <property type="match status" value="1"/>
</dbReference>
<dbReference type="Gene3D" id="3.40.50.150">
    <property type="entry name" value="Vaccinia Virus protein VP39"/>
    <property type="match status" value="1"/>
</dbReference>
<name>A0A917GWU4_9BACL</name>
<keyword evidence="1" id="KW-0238">DNA-binding</keyword>
<dbReference type="SMART" id="SM00422">
    <property type="entry name" value="HTH_MERR"/>
    <property type="match status" value="1"/>
</dbReference>
<dbReference type="Pfam" id="PF13411">
    <property type="entry name" value="MerR_1"/>
    <property type="match status" value="1"/>
</dbReference>
<sequence length="328" mass="36568">MKVHEAAKQLGVTPRALRFYEEKGLLKPRKEEENGYRDYSEDNITQLRWIIALRELGLPLTAVGKVLAALAVDVERTAPAGKDSFIRQADEVRAELYAEWTEQGRRLQALDRAIAVWRTQQASPGLQTAEANAMQLKQSRIERMTWSDRWHYDELALIHGQDAPIAALASELTQEQYESALLQTVEWLDPRPQEPGLELGAGTGNLTALLAAQGATVTAVEQSQEMLAVLRARLPAVEPRLGNLLALPVSGPSYRFIASSFAFRHLEPNQQLLALMEADRVLLPAGRLAITDRQDTVSPLCRWLEDHNYSIVTEALDGSLMLLYAVKP</sequence>
<dbReference type="Proteomes" id="UP000600247">
    <property type="component" value="Unassembled WGS sequence"/>
</dbReference>
<dbReference type="SUPFAM" id="SSF46955">
    <property type="entry name" value="Putative DNA-binding domain"/>
    <property type="match status" value="1"/>
</dbReference>
<keyword evidence="4" id="KW-1185">Reference proteome</keyword>
<evidence type="ECO:0000259" key="2">
    <source>
        <dbReference type="PROSITE" id="PS50937"/>
    </source>
</evidence>
<dbReference type="InterPro" id="IPR047057">
    <property type="entry name" value="MerR_fam"/>
</dbReference>
<evidence type="ECO:0000313" key="4">
    <source>
        <dbReference type="Proteomes" id="UP000600247"/>
    </source>
</evidence>
<protein>
    <recommendedName>
        <fullName evidence="2">HTH merR-type domain-containing protein</fullName>
    </recommendedName>
</protein>
<dbReference type="GO" id="GO:0003677">
    <property type="term" value="F:DNA binding"/>
    <property type="evidence" value="ECO:0007669"/>
    <property type="project" value="UniProtKB-KW"/>
</dbReference>
<dbReference type="Gene3D" id="1.10.1660.10">
    <property type="match status" value="1"/>
</dbReference>
<dbReference type="EMBL" id="BMHY01000001">
    <property type="protein sequence ID" value="GGG58575.1"/>
    <property type="molecule type" value="Genomic_DNA"/>
</dbReference>
<dbReference type="PANTHER" id="PTHR30204:SF97">
    <property type="entry name" value="MERR FAMILY REGULATORY PROTEIN"/>
    <property type="match status" value="1"/>
</dbReference>
<feature type="domain" description="HTH merR-type" evidence="2">
    <location>
        <begin position="1"/>
        <end position="69"/>
    </location>
</feature>
<dbReference type="CDD" id="cd00592">
    <property type="entry name" value="HTH_MerR-like"/>
    <property type="match status" value="1"/>
</dbReference>
<dbReference type="InterPro" id="IPR041698">
    <property type="entry name" value="Methyltransf_25"/>
</dbReference>
<organism evidence="3 4">
    <name type="scientific">Paenibacillus radicis</name>
    <name type="common">ex Gao et al. 2016</name>
    <dbReference type="NCBI Taxonomy" id="1737354"/>
    <lineage>
        <taxon>Bacteria</taxon>
        <taxon>Bacillati</taxon>
        <taxon>Bacillota</taxon>
        <taxon>Bacilli</taxon>
        <taxon>Bacillales</taxon>
        <taxon>Paenibacillaceae</taxon>
        <taxon>Paenibacillus</taxon>
    </lineage>
</organism>
<reference evidence="3 4" key="1">
    <citation type="journal article" date="2014" name="Int. J. Syst. Evol. Microbiol.">
        <title>Complete genome sequence of Corynebacterium casei LMG S-19264T (=DSM 44701T), isolated from a smear-ripened cheese.</title>
        <authorList>
            <consortium name="US DOE Joint Genome Institute (JGI-PGF)"/>
            <person name="Walter F."/>
            <person name="Albersmeier A."/>
            <person name="Kalinowski J."/>
            <person name="Ruckert C."/>
        </authorList>
    </citation>
    <scope>NUCLEOTIDE SEQUENCE [LARGE SCALE GENOMIC DNA]</scope>
    <source>
        <strain evidence="3 4">CGMCC 1.15286</strain>
    </source>
</reference>
<dbReference type="AlphaFoldDB" id="A0A917GWU4"/>
<dbReference type="InterPro" id="IPR000551">
    <property type="entry name" value="MerR-type_HTH_dom"/>
</dbReference>
<accession>A0A917GWU4</accession>
<dbReference type="InterPro" id="IPR009061">
    <property type="entry name" value="DNA-bd_dom_put_sf"/>
</dbReference>
<dbReference type="PROSITE" id="PS50937">
    <property type="entry name" value="HTH_MERR_2"/>
    <property type="match status" value="1"/>
</dbReference>
<dbReference type="GO" id="GO:0003700">
    <property type="term" value="F:DNA-binding transcription factor activity"/>
    <property type="evidence" value="ECO:0007669"/>
    <property type="project" value="InterPro"/>
</dbReference>
<dbReference type="PRINTS" id="PR00040">
    <property type="entry name" value="HTHMERR"/>
</dbReference>
<evidence type="ECO:0000256" key="1">
    <source>
        <dbReference type="ARBA" id="ARBA00023125"/>
    </source>
</evidence>
<comment type="caution">
    <text evidence="3">The sequence shown here is derived from an EMBL/GenBank/DDBJ whole genome shotgun (WGS) entry which is preliminary data.</text>
</comment>
<dbReference type="InterPro" id="IPR029063">
    <property type="entry name" value="SAM-dependent_MTases_sf"/>
</dbReference>
<dbReference type="SUPFAM" id="SSF53335">
    <property type="entry name" value="S-adenosyl-L-methionine-dependent methyltransferases"/>
    <property type="match status" value="1"/>
</dbReference>
<dbReference type="RefSeq" id="WP_188887748.1">
    <property type="nucleotide sequence ID" value="NZ_BMHY01000001.1"/>
</dbReference>
<dbReference type="CDD" id="cd02440">
    <property type="entry name" value="AdoMet_MTases"/>
    <property type="match status" value="1"/>
</dbReference>
<dbReference type="PANTHER" id="PTHR30204">
    <property type="entry name" value="REDOX-CYCLING DRUG-SENSING TRANSCRIPTIONAL ACTIVATOR SOXR"/>
    <property type="match status" value="1"/>
</dbReference>
<proteinExistence type="predicted"/>